<reference evidence="2 3" key="1">
    <citation type="submission" date="2020-10" db="EMBL/GenBank/DDBJ databases">
        <title>Genome analysis of Massilia species.</title>
        <authorList>
            <person name="Jung D.-H."/>
        </authorList>
    </citation>
    <scope>NUCLEOTIDE SEQUENCE [LARGE SCALE GENOMIC DNA]</scope>
    <source>
        <strain evidence="3">sipir</strain>
    </source>
</reference>
<dbReference type="InterPro" id="IPR018683">
    <property type="entry name" value="DUF2169"/>
</dbReference>
<name>A0ABY4A0M9_9BURK</name>
<dbReference type="RefSeq" id="WP_243489480.1">
    <property type="nucleotide sequence ID" value="NZ_CP063361.1"/>
</dbReference>
<protein>
    <submittedName>
        <fullName evidence="2">DUF2169 domain-containing protein</fullName>
    </submittedName>
</protein>
<dbReference type="EMBL" id="CP063361">
    <property type="protein sequence ID" value="UOD28308.1"/>
    <property type="molecule type" value="Genomic_DNA"/>
</dbReference>
<dbReference type="Proteomes" id="UP000831532">
    <property type="component" value="Chromosome"/>
</dbReference>
<proteinExistence type="predicted"/>
<sequence length="395" mass="43135">MSRSQWEQADLKAQCATIDNKTGVPHFWFQQTGSEGERVDVLVVRATFDFGFGGAVMKLAQNQQAIVLGDLFDGVKESEVMRAVVVDDGDLLPYKPGTDVIVTGSASAPDGIAAREWTVGIRVGMLKKVLRLHGPRQFRKHLLGWRLGTAQPVTTVALDYRLAYGGCIDIPPELTEDGDPDTVKHEGNPAGCGWLPGSAAYAHLPKRARAYVRETIGRIKELPAPQIEDPLQAVSSPYAGLLPQGFSAIARWWEPRVSLQGTYDAAWRATRYPLLPKEFDFRYFQCASAGLVATPHLKGDETVTLLGLLPERRDMTLPGWRIIAVATHASGEITVSLPLLDTLRFDLAREEASMVWRIHYNDDDPVVDVAIAATTQLIVRKGMAVGNAGATKGAL</sequence>
<evidence type="ECO:0000313" key="3">
    <source>
        <dbReference type="Proteomes" id="UP000831532"/>
    </source>
</evidence>
<keyword evidence="3" id="KW-1185">Reference proteome</keyword>
<dbReference type="Pfam" id="PF09937">
    <property type="entry name" value="DUF2169"/>
    <property type="match status" value="1"/>
</dbReference>
<accession>A0ABY4A0M9</accession>
<feature type="domain" description="DUF2169" evidence="1">
    <location>
        <begin position="36"/>
        <end position="357"/>
    </location>
</feature>
<evidence type="ECO:0000313" key="2">
    <source>
        <dbReference type="EMBL" id="UOD28308.1"/>
    </source>
</evidence>
<organism evidence="2 3">
    <name type="scientific">Massilia violaceinigra</name>
    <dbReference type="NCBI Taxonomy" id="2045208"/>
    <lineage>
        <taxon>Bacteria</taxon>
        <taxon>Pseudomonadati</taxon>
        <taxon>Pseudomonadota</taxon>
        <taxon>Betaproteobacteria</taxon>
        <taxon>Burkholderiales</taxon>
        <taxon>Oxalobacteraceae</taxon>
        <taxon>Telluria group</taxon>
        <taxon>Massilia</taxon>
    </lineage>
</organism>
<evidence type="ECO:0000259" key="1">
    <source>
        <dbReference type="Pfam" id="PF09937"/>
    </source>
</evidence>
<gene>
    <name evidence="2" type="ORF">INH39_23030</name>
</gene>